<dbReference type="HOGENOM" id="CLU_217521_0_0_11"/>
<dbReference type="RefSeq" id="WP_003862922.1">
    <property type="nucleotide sequence ID" value="NZ_CP011309.1"/>
</dbReference>
<evidence type="ECO:0000313" key="1">
    <source>
        <dbReference type="EMBL" id="AKF28487.1"/>
    </source>
</evidence>
<dbReference type="EMBL" id="CP011309">
    <property type="protein sequence ID" value="AKF28487.1"/>
    <property type="molecule type" value="Genomic_DNA"/>
</dbReference>
<reference evidence="1 2" key="1">
    <citation type="submission" date="2015-04" db="EMBL/GenBank/DDBJ databases">
        <title>Complete Genome Sequence of Brevibacterium flavum ATCC 15168.</title>
        <authorList>
            <person name="Ahn J."/>
            <person name="Park G."/>
            <person name="Jeon W."/>
            <person name="Jang Y."/>
            <person name="Jang M."/>
            <person name="Lee H."/>
            <person name="Lee H."/>
        </authorList>
    </citation>
    <scope>NUCLEOTIDE SEQUENCE [LARGE SCALE GENOMIC DNA]</scope>
    <source>
        <strain evidence="1 2">ATCC 15168</strain>
    </source>
</reference>
<gene>
    <name evidence="1" type="ORF">YH66_13640</name>
</gene>
<organism evidence="1 2">
    <name type="scientific">[Brevibacterium] flavum</name>
    <dbReference type="NCBI Taxonomy" id="92706"/>
    <lineage>
        <taxon>Bacteria</taxon>
        <taxon>Bacillati</taxon>
        <taxon>Actinomycetota</taxon>
        <taxon>Actinomycetes</taxon>
        <taxon>Mycobacteriales</taxon>
        <taxon>Corynebacteriaceae</taxon>
        <taxon>Corynebacterium</taxon>
    </lineage>
</organism>
<dbReference type="NCBIfam" id="NF033925">
    <property type="entry name" value="pora_1"/>
    <property type="match status" value="1"/>
</dbReference>
<sequence>MENVFEFLGDLSVLSSTGLIGSVFSFLGDSADWAGAVADLIGLLG</sequence>
<protein>
    <submittedName>
        <fullName evidence="1">Porin</fullName>
    </submittedName>
</protein>
<proteinExistence type="predicted"/>
<evidence type="ECO:0000313" key="2">
    <source>
        <dbReference type="Proteomes" id="UP000034037"/>
    </source>
</evidence>
<dbReference type="AlphaFoldDB" id="A0A0F6Z6V8"/>
<keyword evidence="2" id="KW-1185">Reference proteome</keyword>
<dbReference type="PATRIC" id="fig|92706.3.peg.2858"/>
<dbReference type="Proteomes" id="UP000034037">
    <property type="component" value="Chromosome"/>
</dbReference>
<name>A0A0F6Z6V8_9CORY</name>
<accession>A0A0F6Z6V8</accession>